<dbReference type="PANTHER" id="PTHR31126">
    <property type="entry name" value="TYROSINE-PROTEIN PHOSPHATASE"/>
    <property type="match status" value="1"/>
</dbReference>
<dbReference type="PANTHER" id="PTHR31126:SF1">
    <property type="entry name" value="TYROSINE SPECIFIC PROTEIN PHOSPHATASES DOMAIN-CONTAINING PROTEIN"/>
    <property type="match status" value="1"/>
</dbReference>
<proteinExistence type="inferred from homology"/>
<gene>
    <name evidence="2" type="ORF">CNR29_09325</name>
</gene>
<dbReference type="EMBL" id="NVYO01000001">
    <property type="protein sequence ID" value="PBQ24200.1"/>
    <property type="molecule type" value="Genomic_DNA"/>
</dbReference>
<evidence type="ECO:0000256" key="1">
    <source>
        <dbReference type="ARBA" id="ARBA00009580"/>
    </source>
</evidence>
<name>A0A2A3TZD2_LEVBR</name>
<dbReference type="InterPro" id="IPR016130">
    <property type="entry name" value="Tyr_Pase_AS"/>
</dbReference>
<dbReference type="InterPro" id="IPR029021">
    <property type="entry name" value="Prot-tyrosine_phosphatase-like"/>
</dbReference>
<dbReference type="Gene3D" id="3.90.190.10">
    <property type="entry name" value="Protein tyrosine phosphatase superfamily"/>
    <property type="match status" value="1"/>
</dbReference>
<sequence length="268" mass="29956">MTEGGTHVPRKVLQLDGGFNFRDLGGYPSAQQTTVKWHRLMRAAHLANLTAADCQQLEDLGFKLVVDLRSTAEAQQFPDQLGPQMRRIHLPVFDNDETESAASTAQIQRLFARDPLGGYHRMLRVYRRLVTSPQAQQAYHELFALLLATQGKTGVIFHCSAGKDRTGMAAMLILRALGVPPQRVIADYLLTNSASTAHIAQRVAAVAPGPRQQNFQQSVRDLASVQLDYYQQAMGLIDYEYGGMTAYLRDTLKLTATDEQKLRHWYLA</sequence>
<dbReference type="PROSITE" id="PS00383">
    <property type="entry name" value="TYR_PHOSPHATASE_1"/>
    <property type="match status" value="1"/>
</dbReference>
<dbReference type="SUPFAM" id="SSF52799">
    <property type="entry name" value="(Phosphotyrosine protein) phosphatases II"/>
    <property type="match status" value="1"/>
</dbReference>
<organism evidence="2 3">
    <name type="scientific">Levilactobacillus brevis</name>
    <name type="common">Lactobacillus brevis</name>
    <dbReference type="NCBI Taxonomy" id="1580"/>
    <lineage>
        <taxon>Bacteria</taxon>
        <taxon>Bacillati</taxon>
        <taxon>Bacillota</taxon>
        <taxon>Bacilli</taxon>
        <taxon>Lactobacillales</taxon>
        <taxon>Lactobacillaceae</taxon>
        <taxon>Levilactobacillus</taxon>
    </lineage>
</organism>
<evidence type="ECO:0000313" key="2">
    <source>
        <dbReference type="EMBL" id="PBQ24200.1"/>
    </source>
</evidence>
<evidence type="ECO:0000313" key="3">
    <source>
        <dbReference type="Proteomes" id="UP000217918"/>
    </source>
</evidence>
<comment type="similarity">
    <text evidence="1">Belongs to the protein-tyrosine phosphatase family.</text>
</comment>
<dbReference type="Pfam" id="PF13350">
    <property type="entry name" value="Y_phosphatase3"/>
    <property type="match status" value="1"/>
</dbReference>
<dbReference type="GO" id="GO:0004721">
    <property type="term" value="F:phosphoprotein phosphatase activity"/>
    <property type="evidence" value="ECO:0007669"/>
    <property type="project" value="InterPro"/>
</dbReference>
<reference evidence="2 3" key="1">
    <citation type="submission" date="2017-09" db="EMBL/GenBank/DDBJ databases">
        <title>Genome sequence of Lactobacillus brevis D7.</title>
        <authorList>
            <person name="Kwon M.-S."/>
            <person name="Lim S.K."/>
            <person name="Choi H.-J."/>
        </authorList>
    </citation>
    <scope>NUCLEOTIDE SEQUENCE [LARGE SCALE GENOMIC DNA]</scope>
    <source>
        <strain evidence="2 3">D7</strain>
    </source>
</reference>
<protein>
    <submittedName>
        <fullName evidence="2">Protein tyrosine phosphatase</fullName>
    </submittedName>
</protein>
<dbReference type="InterPro" id="IPR026893">
    <property type="entry name" value="Tyr/Ser_Pase_IphP-type"/>
</dbReference>
<accession>A0A2A3TZD2</accession>
<dbReference type="Proteomes" id="UP000217918">
    <property type="component" value="Unassembled WGS sequence"/>
</dbReference>
<comment type="caution">
    <text evidence="2">The sequence shown here is derived from an EMBL/GenBank/DDBJ whole genome shotgun (WGS) entry which is preliminary data.</text>
</comment>
<dbReference type="AlphaFoldDB" id="A0A2A3TZD2"/>